<dbReference type="Proteomes" id="UP000072741">
    <property type="component" value="Unassembled WGS sequence"/>
</dbReference>
<accession>A0A147GMZ2</accession>
<dbReference type="EMBL" id="LDSL01000161">
    <property type="protein sequence ID" value="KTT14987.1"/>
    <property type="molecule type" value="Genomic_DNA"/>
</dbReference>
<gene>
    <name evidence="1" type="ORF">NS331_21950</name>
</gene>
<evidence type="ECO:0000313" key="1">
    <source>
        <dbReference type="EMBL" id="KTT14987.1"/>
    </source>
</evidence>
<dbReference type="AlphaFoldDB" id="A0A147GMZ2"/>
<evidence type="ECO:0008006" key="3">
    <source>
        <dbReference type="Google" id="ProtNLM"/>
    </source>
</evidence>
<organism evidence="1 2">
    <name type="scientific">Pseudacidovorax intermedius</name>
    <dbReference type="NCBI Taxonomy" id="433924"/>
    <lineage>
        <taxon>Bacteria</taxon>
        <taxon>Pseudomonadati</taxon>
        <taxon>Pseudomonadota</taxon>
        <taxon>Betaproteobacteria</taxon>
        <taxon>Burkholderiales</taxon>
        <taxon>Comamonadaceae</taxon>
        <taxon>Pseudacidovorax</taxon>
    </lineage>
</organism>
<protein>
    <recommendedName>
        <fullName evidence="3">DUF1640 domain-containing protein</fullName>
    </recommendedName>
</protein>
<sequence>MELEIYNAFVKAGVPEADAKAAVESINREIDKRYALHATQLATRGDVEGVRRDVAQLKAEVKTDTAEMEARLLRTLADMQRWTIGSMFAAVGLFAAVTKIWH</sequence>
<reference evidence="1 2" key="1">
    <citation type="journal article" date="2016" name="Front. Microbiol.">
        <title>Genomic Resource of Rice Seed Associated Bacteria.</title>
        <authorList>
            <person name="Midha S."/>
            <person name="Bansal K."/>
            <person name="Sharma S."/>
            <person name="Kumar N."/>
            <person name="Patil P.P."/>
            <person name="Chaudhry V."/>
            <person name="Patil P.B."/>
        </authorList>
    </citation>
    <scope>NUCLEOTIDE SEQUENCE [LARGE SCALE GENOMIC DNA]</scope>
    <source>
        <strain evidence="1 2">NS331</strain>
    </source>
</reference>
<evidence type="ECO:0000313" key="2">
    <source>
        <dbReference type="Proteomes" id="UP000072741"/>
    </source>
</evidence>
<comment type="caution">
    <text evidence="1">The sequence shown here is derived from an EMBL/GenBank/DDBJ whole genome shotgun (WGS) entry which is preliminary data.</text>
</comment>
<name>A0A147GMZ2_9BURK</name>
<proteinExistence type="predicted"/>
<keyword evidence="2" id="KW-1185">Reference proteome</keyword>